<sequence length="90" mass="9739">MNPNTRPGVSEYDTELRSGGEVVVLDGMAYQGRTVLVEGPEMFEPLERWAKGVAETLGEPVTWRATDRKGELAGRGTVQPGPAAQNLRAL</sequence>
<dbReference type="EMBL" id="FQZK01000014">
    <property type="protein sequence ID" value="SHK15218.1"/>
    <property type="molecule type" value="Genomic_DNA"/>
</dbReference>
<proteinExistence type="predicted"/>
<organism evidence="2 3">
    <name type="scientific">Nocardiopsis flavescens</name>
    <dbReference type="NCBI Taxonomy" id="758803"/>
    <lineage>
        <taxon>Bacteria</taxon>
        <taxon>Bacillati</taxon>
        <taxon>Actinomycetota</taxon>
        <taxon>Actinomycetes</taxon>
        <taxon>Streptosporangiales</taxon>
        <taxon>Nocardiopsidaceae</taxon>
        <taxon>Nocardiopsis</taxon>
    </lineage>
</organism>
<accession>A0A1M6Q521</accession>
<feature type="region of interest" description="Disordered" evidence="1">
    <location>
        <begin position="67"/>
        <end position="90"/>
    </location>
</feature>
<name>A0A1M6Q521_9ACTN</name>
<evidence type="ECO:0000313" key="3">
    <source>
        <dbReference type="Proteomes" id="UP000184452"/>
    </source>
</evidence>
<gene>
    <name evidence="2" type="ORF">SAMN05421803_114100</name>
</gene>
<dbReference type="Proteomes" id="UP000184452">
    <property type="component" value="Unassembled WGS sequence"/>
</dbReference>
<dbReference type="RefSeq" id="WP_073381178.1">
    <property type="nucleotide sequence ID" value="NZ_FQZK01000014.1"/>
</dbReference>
<evidence type="ECO:0000313" key="2">
    <source>
        <dbReference type="EMBL" id="SHK15218.1"/>
    </source>
</evidence>
<keyword evidence="3" id="KW-1185">Reference proteome</keyword>
<dbReference type="AlphaFoldDB" id="A0A1M6Q521"/>
<dbReference type="OrthoDB" id="3429986at2"/>
<reference evidence="2 3" key="1">
    <citation type="submission" date="2016-11" db="EMBL/GenBank/DDBJ databases">
        <authorList>
            <person name="Jaros S."/>
            <person name="Januszkiewicz K."/>
            <person name="Wedrychowicz H."/>
        </authorList>
    </citation>
    <scope>NUCLEOTIDE SEQUENCE [LARGE SCALE GENOMIC DNA]</scope>
    <source>
        <strain evidence="2 3">CGMCC 4.5723</strain>
    </source>
</reference>
<protein>
    <submittedName>
        <fullName evidence="2">Uncharacterized protein</fullName>
    </submittedName>
</protein>
<evidence type="ECO:0000256" key="1">
    <source>
        <dbReference type="SAM" id="MobiDB-lite"/>
    </source>
</evidence>